<dbReference type="eggNOG" id="ENOG502SFGK">
    <property type="taxonomic scope" value="Eukaryota"/>
</dbReference>
<dbReference type="VEuPathDB" id="FungiDB:CC1G_05132"/>
<accession>A8NFY7</accession>
<feature type="compositionally biased region" description="Polar residues" evidence="1">
    <location>
        <begin position="1"/>
        <end position="15"/>
    </location>
</feature>
<comment type="caution">
    <text evidence="2">The sequence shown here is derived from an EMBL/GenBank/DDBJ whole genome shotgun (WGS) entry which is preliminary data.</text>
</comment>
<feature type="region of interest" description="Disordered" evidence="1">
    <location>
        <begin position="1"/>
        <end position="39"/>
    </location>
</feature>
<dbReference type="KEGG" id="cci:CC1G_05132"/>
<evidence type="ECO:0000313" key="3">
    <source>
        <dbReference type="Proteomes" id="UP000001861"/>
    </source>
</evidence>
<dbReference type="EMBL" id="AACS02000002">
    <property type="protein sequence ID" value="EAU88366.1"/>
    <property type="molecule type" value="Genomic_DNA"/>
</dbReference>
<dbReference type="Proteomes" id="UP000001861">
    <property type="component" value="Unassembled WGS sequence"/>
</dbReference>
<keyword evidence="3" id="KW-1185">Reference proteome</keyword>
<dbReference type="RefSeq" id="XP_001833432.1">
    <property type="nucleotide sequence ID" value="XM_001833380.1"/>
</dbReference>
<dbReference type="STRING" id="240176.A8NFY7"/>
<dbReference type="OrthoDB" id="17066at2759"/>
<dbReference type="AlphaFoldDB" id="A8NFY7"/>
<feature type="compositionally biased region" description="Low complexity" evidence="1">
    <location>
        <begin position="16"/>
        <end position="25"/>
    </location>
</feature>
<name>A8NFY7_COPC7</name>
<proteinExistence type="predicted"/>
<evidence type="ECO:0000256" key="1">
    <source>
        <dbReference type="SAM" id="MobiDB-lite"/>
    </source>
</evidence>
<gene>
    <name evidence="2" type="ORF">CC1G_05132</name>
</gene>
<reference evidence="2 3" key="1">
    <citation type="journal article" date="2010" name="Proc. Natl. Acad. Sci. U.S.A.">
        <title>Insights into evolution of multicellular fungi from the assembled chromosomes of the mushroom Coprinopsis cinerea (Coprinus cinereus).</title>
        <authorList>
            <person name="Stajich J.E."/>
            <person name="Wilke S.K."/>
            <person name="Ahren D."/>
            <person name="Au C.H."/>
            <person name="Birren B.W."/>
            <person name="Borodovsky M."/>
            <person name="Burns C."/>
            <person name="Canback B."/>
            <person name="Casselton L.A."/>
            <person name="Cheng C.K."/>
            <person name="Deng J."/>
            <person name="Dietrich F.S."/>
            <person name="Fargo D.C."/>
            <person name="Farman M.L."/>
            <person name="Gathman A.C."/>
            <person name="Goldberg J."/>
            <person name="Guigo R."/>
            <person name="Hoegger P.J."/>
            <person name="Hooker J.B."/>
            <person name="Huggins A."/>
            <person name="James T.Y."/>
            <person name="Kamada T."/>
            <person name="Kilaru S."/>
            <person name="Kodira C."/>
            <person name="Kues U."/>
            <person name="Kupfer D."/>
            <person name="Kwan H.S."/>
            <person name="Lomsadze A."/>
            <person name="Li W."/>
            <person name="Lilly W.W."/>
            <person name="Ma L.J."/>
            <person name="Mackey A.J."/>
            <person name="Manning G."/>
            <person name="Martin F."/>
            <person name="Muraguchi H."/>
            <person name="Natvig D.O."/>
            <person name="Palmerini H."/>
            <person name="Ramesh M.A."/>
            <person name="Rehmeyer C.J."/>
            <person name="Roe B.A."/>
            <person name="Shenoy N."/>
            <person name="Stanke M."/>
            <person name="Ter-Hovhannisyan V."/>
            <person name="Tunlid A."/>
            <person name="Velagapudi R."/>
            <person name="Vision T.J."/>
            <person name="Zeng Q."/>
            <person name="Zolan M.E."/>
            <person name="Pukkila P.J."/>
        </authorList>
    </citation>
    <scope>NUCLEOTIDE SEQUENCE [LARGE SCALE GENOMIC DNA]</scope>
    <source>
        <strain evidence="3">Okayama-7 / 130 / ATCC MYA-4618 / FGSC 9003</strain>
    </source>
</reference>
<evidence type="ECO:0000313" key="2">
    <source>
        <dbReference type="EMBL" id="EAU88366.1"/>
    </source>
</evidence>
<dbReference type="OMA" id="ESTYHRK"/>
<protein>
    <submittedName>
        <fullName evidence="2">Uncharacterized protein</fullName>
    </submittedName>
</protein>
<dbReference type="GeneID" id="6009928"/>
<dbReference type="InParanoid" id="A8NFY7"/>
<sequence>MSSRLASFRGPSTPTSSPAQQHRSSPAPPASPSRQTESTFHRKVRALLQELRGISETWDDLVLFDGLKHAKTLVDTRTDLDNTLASLPNRLPRTYLVGPKLAVMDKCIASLDSVIQKLEKLFKRMNTVIDNLEAVVVEAHKVKGYQWVRDEPLWVSWSLEKFATSIPEILTPYHRSLYQHKQFVAKLRSHSLPFDESKTIVEQWAEQPYLIEDSWEAKWEELCSVEIDRWNRS</sequence>
<organism evidence="2 3">
    <name type="scientific">Coprinopsis cinerea (strain Okayama-7 / 130 / ATCC MYA-4618 / FGSC 9003)</name>
    <name type="common">Inky cap fungus</name>
    <name type="synonym">Hormographiella aspergillata</name>
    <dbReference type="NCBI Taxonomy" id="240176"/>
    <lineage>
        <taxon>Eukaryota</taxon>
        <taxon>Fungi</taxon>
        <taxon>Dikarya</taxon>
        <taxon>Basidiomycota</taxon>
        <taxon>Agaricomycotina</taxon>
        <taxon>Agaricomycetes</taxon>
        <taxon>Agaricomycetidae</taxon>
        <taxon>Agaricales</taxon>
        <taxon>Agaricineae</taxon>
        <taxon>Psathyrellaceae</taxon>
        <taxon>Coprinopsis</taxon>
    </lineage>
</organism>